<accession>A0A6S7JMB7</accession>
<sequence length="293" mass="33920">MFPEEVKQLVNRTKTSSSRLDQLRLFLDEKGMIRCEGRIEHSSVSSEAKKPVLLPAKHHVTDLIIQEHHDSANHTGIKGTLNRIRERYWILHGRQAVKRVLRKCVTCKRLEGKPQFEIVSTNESLTRRARHHKTLLKEFTKQWRREYLLSIREAARSSNNGTRDVIVEGDIVILKKESTKRLFWKIAKVEELIRSIDGVVRSAKIRVLNSETRKPIIIRRPIQHLIPLEIRSKIGNKHEEELVDVNEESSGTQDLSTEPLDIDVKTAVVEKKNRPKRKAAVQGELVRKLSKQT</sequence>
<feature type="domain" description="Integrase zinc-binding" evidence="1">
    <location>
        <begin position="59"/>
        <end position="109"/>
    </location>
</feature>
<proteinExistence type="predicted"/>
<organism evidence="3 4">
    <name type="scientific">Paramuricea clavata</name>
    <name type="common">Red gorgonian</name>
    <name type="synonym">Violescent sea-whip</name>
    <dbReference type="NCBI Taxonomy" id="317549"/>
    <lineage>
        <taxon>Eukaryota</taxon>
        <taxon>Metazoa</taxon>
        <taxon>Cnidaria</taxon>
        <taxon>Anthozoa</taxon>
        <taxon>Octocorallia</taxon>
        <taxon>Malacalcyonacea</taxon>
        <taxon>Plexauridae</taxon>
        <taxon>Paramuricea</taxon>
    </lineage>
</organism>
<evidence type="ECO:0000313" key="4">
    <source>
        <dbReference type="Proteomes" id="UP001152795"/>
    </source>
</evidence>
<dbReference type="InterPro" id="IPR041588">
    <property type="entry name" value="Integrase_H2C2"/>
</dbReference>
<reference evidence="3" key="1">
    <citation type="submission" date="2020-04" db="EMBL/GenBank/DDBJ databases">
        <authorList>
            <person name="Alioto T."/>
            <person name="Alioto T."/>
            <person name="Gomez Garrido J."/>
        </authorList>
    </citation>
    <scope>NUCLEOTIDE SEQUENCE</scope>
    <source>
        <strain evidence="3">A484AB</strain>
    </source>
</reference>
<dbReference type="Pfam" id="PF18701">
    <property type="entry name" value="DUF5641"/>
    <property type="match status" value="1"/>
</dbReference>
<dbReference type="AlphaFoldDB" id="A0A6S7JMB7"/>
<keyword evidence="4" id="KW-1185">Reference proteome</keyword>
<dbReference type="Gene3D" id="1.10.340.70">
    <property type="match status" value="1"/>
</dbReference>
<dbReference type="InterPro" id="IPR040676">
    <property type="entry name" value="DUF5641"/>
</dbReference>
<dbReference type="Pfam" id="PF17921">
    <property type="entry name" value="Integrase_H2C2"/>
    <property type="match status" value="1"/>
</dbReference>
<protein>
    <submittedName>
        <fullName evidence="3">Uncharacterized protein</fullName>
    </submittedName>
</protein>
<gene>
    <name evidence="3" type="ORF">PACLA_8A038596</name>
</gene>
<comment type="caution">
    <text evidence="3">The sequence shown here is derived from an EMBL/GenBank/DDBJ whole genome shotgun (WGS) entry which is preliminary data.</text>
</comment>
<dbReference type="EMBL" id="CACRXK020007371">
    <property type="protein sequence ID" value="CAB4012078.1"/>
    <property type="molecule type" value="Genomic_DNA"/>
</dbReference>
<dbReference type="PANTHER" id="PTHR47331">
    <property type="entry name" value="PHD-TYPE DOMAIN-CONTAINING PROTEIN"/>
    <property type="match status" value="1"/>
</dbReference>
<evidence type="ECO:0000313" key="3">
    <source>
        <dbReference type="EMBL" id="CAB4012078.1"/>
    </source>
</evidence>
<evidence type="ECO:0000259" key="1">
    <source>
        <dbReference type="Pfam" id="PF17921"/>
    </source>
</evidence>
<evidence type="ECO:0000259" key="2">
    <source>
        <dbReference type="Pfam" id="PF18701"/>
    </source>
</evidence>
<name>A0A6S7JMB7_PARCT</name>
<feature type="domain" description="DUF5641" evidence="2">
    <location>
        <begin position="129"/>
        <end position="226"/>
    </location>
</feature>
<dbReference type="Proteomes" id="UP001152795">
    <property type="component" value="Unassembled WGS sequence"/>
</dbReference>